<dbReference type="Proteomes" id="UP000006514">
    <property type="component" value="Unassembled WGS sequence"/>
</dbReference>
<reference evidence="3" key="1">
    <citation type="journal article" date="2012" name="Science">
        <title>The Paleozoic origin of enzymatic lignin decomposition reconstructed from 31 fungal genomes.</title>
        <authorList>
            <person name="Floudas D."/>
            <person name="Binder M."/>
            <person name="Riley R."/>
            <person name="Barry K."/>
            <person name="Blanchette R.A."/>
            <person name="Henrissat B."/>
            <person name="Martinez A.T."/>
            <person name="Otillar R."/>
            <person name="Spatafora J.W."/>
            <person name="Yadav J.S."/>
            <person name="Aerts A."/>
            <person name="Benoit I."/>
            <person name="Boyd A."/>
            <person name="Carlson A."/>
            <person name="Copeland A."/>
            <person name="Coutinho P.M."/>
            <person name="de Vries R.P."/>
            <person name="Ferreira P."/>
            <person name="Findley K."/>
            <person name="Foster B."/>
            <person name="Gaskell J."/>
            <person name="Glotzer D."/>
            <person name="Gorecki P."/>
            <person name="Heitman J."/>
            <person name="Hesse C."/>
            <person name="Hori C."/>
            <person name="Igarashi K."/>
            <person name="Jurgens J.A."/>
            <person name="Kallen N."/>
            <person name="Kersten P."/>
            <person name="Kohler A."/>
            <person name="Kuees U."/>
            <person name="Kumar T.K.A."/>
            <person name="Kuo A."/>
            <person name="LaButti K."/>
            <person name="Larrondo L.F."/>
            <person name="Lindquist E."/>
            <person name="Ling A."/>
            <person name="Lombard V."/>
            <person name="Lucas S."/>
            <person name="Lundell T."/>
            <person name="Martin R."/>
            <person name="McLaughlin D.J."/>
            <person name="Morgenstern I."/>
            <person name="Morin E."/>
            <person name="Murat C."/>
            <person name="Nagy L.G."/>
            <person name="Nolan M."/>
            <person name="Ohm R.A."/>
            <person name="Patyshakuliyeva A."/>
            <person name="Rokas A."/>
            <person name="Ruiz-Duenas F.J."/>
            <person name="Sabat G."/>
            <person name="Salamov A."/>
            <person name="Samejima M."/>
            <person name="Schmutz J."/>
            <person name="Slot J.C."/>
            <person name="St John F."/>
            <person name="Stenlid J."/>
            <person name="Sun H."/>
            <person name="Sun S."/>
            <person name="Syed K."/>
            <person name="Tsang A."/>
            <person name="Wiebenga A."/>
            <person name="Young D."/>
            <person name="Pisabarro A."/>
            <person name="Eastwood D.C."/>
            <person name="Martin F."/>
            <person name="Cullen D."/>
            <person name="Grigoriev I.V."/>
            <person name="Hibbett D.S."/>
        </authorList>
    </citation>
    <scope>NUCLEOTIDE SEQUENCE [LARGE SCALE GENOMIC DNA]</scope>
    <source>
        <strain evidence="3">TFB10046</strain>
    </source>
</reference>
<gene>
    <name evidence="2" type="ORF">AURDEDRAFT_131149</name>
</gene>
<evidence type="ECO:0000256" key="1">
    <source>
        <dbReference type="SAM" id="MobiDB-lite"/>
    </source>
</evidence>
<organism evidence="2 3">
    <name type="scientific">Auricularia subglabra (strain TFB-10046 / SS5)</name>
    <name type="common">White-rot fungus</name>
    <name type="synonym">Auricularia delicata (strain TFB10046)</name>
    <dbReference type="NCBI Taxonomy" id="717982"/>
    <lineage>
        <taxon>Eukaryota</taxon>
        <taxon>Fungi</taxon>
        <taxon>Dikarya</taxon>
        <taxon>Basidiomycota</taxon>
        <taxon>Agaricomycotina</taxon>
        <taxon>Agaricomycetes</taxon>
        <taxon>Auriculariales</taxon>
        <taxon>Auriculariaceae</taxon>
        <taxon>Auricularia</taxon>
    </lineage>
</organism>
<dbReference type="EMBL" id="JH687943">
    <property type="protein sequence ID" value="EJD34479.1"/>
    <property type="molecule type" value="Genomic_DNA"/>
</dbReference>
<feature type="compositionally biased region" description="Polar residues" evidence="1">
    <location>
        <begin position="21"/>
        <end position="31"/>
    </location>
</feature>
<protein>
    <submittedName>
        <fullName evidence="2">Uncharacterized protein</fullName>
    </submittedName>
</protein>
<dbReference type="InParanoid" id="J0D6L1"/>
<name>J0D6L1_AURST</name>
<keyword evidence="3" id="KW-1185">Reference proteome</keyword>
<proteinExistence type="predicted"/>
<accession>J0D6L1</accession>
<feature type="compositionally biased region" description="Polar residues" evidence="1">
    <location>
        <begin position="100"/>
        <end position="109"/>
    </location>
</feature>
<dbReference type="AlphaFoldDB" id="J0D6L1"/>
<dbReference type="OrthoDB" id="2686745at2759"/>
<dbReference type="KEGG" id="adl:AURDEDRAFT_131149"/>
<feature type="compositionally biased region" description="Basic and acidic residues" evidence="1">
    <location>
        <begin position="42"/>
        <end position="57"/>
    </location>
</feature>
<feature type="region of interest" description="Disordered" evidence="1">
    <location>
        <begin position="1"/>
        <end position="109"/>
    </location>
</feature>
<evidence type="ECO:0000313" key="2">
    <source>
        <dbReference type="EMBL" id="EJD34479.1"/>
    </source>
</evidence>
<evidence type="ECO:0000313" key="3">
    <source>
        <dbReference type="Proteomes" id="UP000006514"/>
    </source>
</evidence>
<sequence>MSHTARVCFGAACPPPEEGQTVRTEPLTNRLSFAPEDDSASEETHIEDSSQVHRAEAQKGLSSRVRPAITPQGRGAGTRLTASPYAPDSTQQRLEDPASLANSPFQRASHSVRFSEDTLIHVIEPQGGGTTAHEPRNVPRCNRPATVIRKPAGQATRVGQGGYRLVEALGWSERKYKETQSHPSCPEDLIHELAQQYLNTRLCLSKQDPDCVATVCAEVRKHMPDAPSYEGDWHVKDFLTTYLRNTSFQYRRSLKKKGGPRSLMVLQIHRVSCLFMILVPSYYTIKAIPIYLHGSRWGLEVQRIPLPRAGHDYFSAFRRKVGNTESNGAEDEPGSIVDHPGDDVLVANSSECNGGRGGIMGDFGPDHVCKHSELQLRAAVEAELRQQGDGIRHMMSPRARECRVEDEKWDKGRLGTHVPRDMERFKRNIGQQAFDRIG</sequence>